<dbReference type="EMBL" id="JAZBJO010000011">
    <property type="protein sequence ID" value="MEE4594288.1"/>
    <property type="molecule type" value="Genomic_DNA"/>
</dbReference>
<dbReference type="GO" id="GO:0008168">
    <property type="term" value="F:methyltransferase activity"/>
    <property type="evidence" value="ECO:0007669"/>
    <property type="project" value="UniProtKB-KW"/>
</dbReference>
<dbReference type="InterPro" id="IPR029063">
    <property type="entry name" value="SAM-dependent_MTases_sf"/>
</dbReference>
<dbReference type="InterPro" id="IPR041698">
    <property type="entry name" value="Methyltransf_25"/>
</dbReference>
<name>A0ABU7PYU2_9ACTN</name>
<sequence>MDWKPHAERLAAEVTPPVSRWRDVVASTPRHVFVPRWWKPAGGGAWALRDGPADESAWLRAAYSDTSLVTRVGPLHADRASPDDRPRGVPTSSSTMPGLVVRMLRHGRLYDGADLGLIGTGTGVSTALAARRLGDKHVTAMDVDPYLTETATDRLASLDMSPQVVTCDATGPLPGDFDRIVSMVALRNLASVTAALRPSGRLVTTLARMNVIVTADKDADGGARGVVEWDRAGFMGTRTGADYPPGTEELLAAVRDREGEQTIEGRYPVLNVAEAWDVRAMLELAVPGVETRYEERGERRTAWLVHADGSWARASATWIDPPTVHQGGPQRLWTVLERIRHRLNAEGGLPIYGSRVHITPDGVCHFTRGKWSASYG</sequence>
<proteinExistence type="predicted"/>
<dbReference type="Gene3D" id="3.40.50.150">
    <property type="entry name" value="Vaccinia Virus protein VP39"/>
    <property type="match status" value="1"/>
</dbReference>
<dbReference type="SUPFAM" id="SSF53335">
    <property type="entry name" value="S-adenosyl-L-methionine-dependent methyltransferases"/>
    <property type="match status" value="1"/>
</dbReference>
<feature type="compositionally biased region" description="Basic and acidic residues" evidence="1">
    <location>
        <begin position="76"/>
        <end position="87"/>
    </location>
</feature>
<evidence type="ECO:0000256" key="1">
    <source>
        <dbReference type="SAM" id="MobiDB-lite"/>
    </source>
</evidence>
<protein>
    <submittedName>
        <fullName evidence="3">Methyltransferase domain-containing protein</fullName>
    </submittedName>
</protein>
<keyword evidence="3" id="KW-0808">Transferase</keyword>
<gene>
    <name evidence="3" type="ORF">V2J94_20765</name>
</gene>
<dbReference type="RefSeq" id="WP_330810492.1">
    <property type="nucleotide sequence ID" value="NZ_JAZBJO010000011.1"/>
</dbReference>
<organism evidence="3 4">
    <name type="scientific">Streptomyces asiaticus subsp. ignotus</name>
    <dbReference type="NCBI Taxonomy" id="3098222"/>
    <lineage>
        <taxon>Bacteria</taxon>
        <taxon>Bacillati</taxon>
        <taxon>Actinomycetota</taxon>
        <taxon>Actinomycetes</taxon>
        <taxon>Kitasatosporales</taxon>
        <taxon>Streptomycetaceae</taxon>
        <taxon>Streptomyces</taxon>
        <taxon>Streptomyces violaceusniger group</taxon>
    </lineage>
</organism>
<dbReference type="Pfam" id="PF13649">
    <property type="entry name" value="Methyltransf_25"/>
    <property type="match status" value="1"/>
</dbReference>
<evidence type="ECO:0000313" key="4">
    <source>
        <dbReference type="Proteomes" id="UP001354709"/>
    </source>
</evidence>
<accession>A0ABU7PYU2</accession>
<keyword evidence="3" id="KW-0489">Methyltransferase</keyword>
<reference evidence="3 4" key="1">
    <citation type="submission" date="2023-11" db="EMBL/GenBank/DDBJ databases">
        <title>30 novel species of actinomycetes from the DSMZ collection.</title>
        <authorList>
            <person name="Nouioui I."/>
        </authorList>
    </citation>
    <scope>NUCLEOTIDE SEQUENCE [LARGE SCALE GENOMIC DNA]</scope>
    <source>
        <strain evidence="3 4">DSM 41524</strain>
    </source>
</reference>
<evidence type="ECO:0000313" key="3">
    <source>
        <dbReference type="EMBL" id="MEE4594288.1"/>
    </source>
</evidence>
<keyword evidence="4" id="KW-1185">Reference proteome</keyword>
<feature type="domain" description="Methyltransferase" evidence="2">
    <location>
        <begin position="118"/>
        <end position="195"/>
    </location>
</feature>
<comment type="caution">
    <text evidence="3">The sequence shown here is derived from an EMBL/GenBank/DDBJ whole genome shotgun (WGS) entry which is preliminary data.</text>
</comment>
<evidence type="ECO:0000259" key="2">
    <source>
        <dbReference type="Pfam" id="PF13649"/>
    </source>
</evidence>
<dbReference type="CDD" id="cd02440">
    <property type="entry name" value="AdoMet_MTases"/>
    <property type="match status" value="1"/>
</dbReference>
<feature type="region of interest" description="Disordered" evidence="1">
    <location>
        <begin position="74"/>
        <end position="95"/>
    </location>
</feature>
<dbReference type="Proteomes" id="UP001354709">
    <property type="component" value="Unassembled WGS sequence"/>
</dbReference>
<dbReference type="GO" id="GO:0032259">
    <property type="term" value="P:methylation"/>
    <property type="evidence" value="ECO:0007669"/>
    <property type="project" value="UniProtKB-KW"/>
</dbReference>